<accession>A0A125S0P7</accession>
<name>A0A125S0P7_ACIBA</name>
<geneLocation type="plasmid" evidence="1">
    <name>p255n_1</name>
</geneLocation>
<organism evidence="1">
    <name type="scientific">Acinetobacter baumannii</name>
    <dbReference type="NCBI Taxonomy" id="470"/>
    <lineage>
        <taxon>Bacteria</taxon>
        <taxon>Pseudomonadati</taxon>
        <taxon>Pseudomonadota</taxon>
        <taxon>Gammaproteobacteria</taxon>
        <taxon>Moraxellales</taxon>
        <taxon>Moraxellaceae</taxon>
        <taxon>Acinetobacter</taxon>
        <taxon>Acinetobacter calcoaceticus/baumannii complex</taxon>
    </lineage>
</organism>
<gene>
    <name evidence="1" type="ORF">P255N_00076</name>
</gene>
<sequence>MNMQMTEREKRFLELAEEFQQDYCLLRDEVVNTQFLDLSDDLYEKVHALYEKAQQIYGYISSTRQIGNYYLLACLSYFASPDTSNTQNLTSQRYLILQASFLTYRHYQDFSKIPKGENKKKQVCDLLRYVSRYVLHSSNAELFEECSKLLNRYVMYERSLKNEDRNQLFNINDFQEIKVIEYLSALLIIFIRLDDRSVVHRQRKSKERKALQWPTKNEVRIFREIKSGKQEDVGYNAKISFHDASLHKDEDGEIELADAEVELYSEDEKTKQFNHIISDYVAHYTRHRQRRHAPFITNPHYLAPDVLKQVVYVLRAELFGNWKDAAIAAACLLSLLTGLSPVALMNFNELIQDGILIQNGSSRRREYLLKLNLKITEQKIKSLNHVRWNEEMSHQLHLPAAWFDYIEQGDNPSISSAYINTKLKKWLDNQFVGSITVEKLQAQLYFHICYETFNEYLAHVIAGRDSQHHMPGIFYGGLPKAQLDTTYLCYLETVLTPHSAQFDEDTAELNILQQKFKIRSALSIGRIGSQLALAPNFVQEQFNYLHKHCEENIQKHKHIINQLNAYACWMWHVSLLCLTNRPKESLLGQLDDYCFELKLLYVNDKKNSKARKDGRFIPLSDFFIKALQNYTTFLEQIIEAYGLFFRQVFVKKKITINDLFGMVLVSNESLPMTVKEWQSKKIKLIPLSRSWVNAYMREIFPRNMYSNWLRHFDMNFLMHEQQEGKPALAFHLIQALYGHDQRDREAFHPHSSLIPNVYVQQARQQLQDNVKSLSIKHLERK</sequence>
<dbReference type="EMBL" id="KT852971">
    <property type="protein sequence ID" value="AMD83583.1"/>
    <property type="molecule type" value="Genomic_DNA"/>
</dbReference>
<proteinExistence type="predicted"/>
<dbReference type="AlphaFoldDB" id="A0A125S0P7"/>
<evidence type="ECO:0000313" key="1">
    <source>
        <dbReference type="EMBL" id="AMD83583.1"/>
    </source>
</evidence>
<protein>
    <submittedName>
        <fullName evidence="1">Uncharacterized protein</fullName>
    </submittedName>
</protein>
<keyword evidence="1" id="KW-0614">Plasmid</keyword>
<reference evidence="1" key="1">
    <citation type="submission" date="2015-09" db="EMBL/GenBank/DDBJ databases">
        <title>Repeated local emergence of carbapenem resistant Acinetobacter baumannii in a single hospital ward.</title>
        <authorList>
            <person name="Schultz M.B."/>
            <person name="Thanh D.P."/>
            <person name="Hoang N.T.D."/>
            <person name="Wick R.R."/>
            <person name="Ingle D.J."/>
            <person name="Hawkey J."/>
            <person name="Edwards D."/>
            <person name="Kenyon J."/>
            <person name="Lan N.P.H."/>
            <person name="Campbell J.I."/>
            <person name="Thwaites G."/>
            <person name="Nhu N.T.K."/>
            <person name="Hall R."/>
            <person name="Fournier-Level A."/>
            <person name="Baker S."/>
            <person name="Holt K.E."/>
        </authorList>
    </citation>
    <scope>NUCLEOTIDE SEQUENCE</scope>
    <source>
        <strain evidence="1">255_n</strain>
        <plasmid evidence="1">p255n_1</plasmid>
    </source>
</reference>